<dbReference type="GO" id="GO:0006886">
    <property type="term" value="P:intracellular protein transport"/>
    <property type="evidence" value="ECO:0007669"/>
    <property type="project" value="InterPro"/>
</dbReference>
<evidence type="ECO:0000256" key="8">
    <source>
        <dbReference type="ARBA" id="ARBA00023010"/>
    </source>
</evidence>
<evidence type="ECO:0000256" key="11">
    <source>
        <dbReference type="ARBA" id="ARBA00023170"/>
    </source>
</evidence>
<comment type="subcellular location">
    <subcellularLocation>
        <location evidence="1">Mitochondrion outer membrane</location>
        <topology evidence="1">Single-pass membrane protein</topology>
    </subcellularLocation>
</comment>
<evidence type="ECO:0000256" key="9">
    <source>
        <dbReference type="ARBA" id="ARBA00023128"/>
    </source>
</evidence>
<dbReference type="Pfam" id="PF04281">
    <property type="entry name" value="Tom22"/>
    <property type="match status" value="1"/>
</dbReference>
<evidence type="ECO:0000256" key="6">
    <source>
        <dbReference type="ARBA" id="ARBA00022927"/>
    </source>
</evidence>
<comment type="similarity">
    <text evidence="2">Belongs to the Tom22 family.</text>
</comment>
<evidence type="ECO:0000256" key="3">
    <source>
        <dbReference type="ARBA" id="ARBA00022448"/>
    </source>
</evidence>
<name>A0A8K0AJZ4_ANDGO</name>
<keyword evidence="6" id="KW-0653">Protein transport</keyword>
<dbReference type="CDD" id="cd22884">
    <property type="entry name" value="TOM22"/>
    <property type="match status" value="1"/>
</dbReference>
<dbReference type="Proteomes" id="UP000799049">
    <property type="component" value="Unassembled WGS sequence"/>
</dbReference>
<dbReference type="GO" id="GO:0005741">
    <property type="term" value="C:mitochondrial outer membrane"/>
    <property type="evidence" value="ECO:0007669"/>
    <property type="project" value="UniProtKB-SubCell"/>
</dbReference>
<keyword evidence="9" id="KW-0496">Mitochondrion</keyword>
<gene>
    <name evidence="13" type="ORF">ANDGO_08776</name>
</gene>
<evidence type="ECO:0000256" key="10">
    <source>
        <dbReference type="ARBA" id="ARBA00023136"/>
    </source>
</evidence>
<dbReference type="InterPro" id="IPR005683">
    <property type="entry name" value="Tom22"/>
</dbReference>
<evidence type="ECO:0000256" key="1">
    <source>
        <dbReference type="ARBA" id="ARBA00004572"/>
    </source>
</evidence>
<keyword evidence="11" id="KW-0675">Receptor</keyword>
<keyword evidence="5" id="KW-1000">Mitochondrion outer membrane</keyword>
<keyword evidence="3" id="KW-0813">Transport</keyword>
<feature type="region of interest" description="Disordered" evidence="12">
    <location>
        <begin position="80"/>
        <end position="100"/>
    </location>
</feature>
<dbReference type="OrthoDB" id="10016939at2759"/>
<protein>
    <submittedName>
        <fullName evidence="13">Mitochondrial translocase of outer membrane Tom22 subunit</fullName>
    </submittedName>
</protein>
<organism evidence="13 14">
    <name type="scientific">Andalucia godoyi</name>
    <name type="common">Flagellate</name>
    <dbReference type="NCBI Taxonomy" id="505711"/>
    <lineage>
        <taxon>Eukaryota</taxon>
        <taxon>Discoba</taxon>
        <taxon>Jakobida</taxon>
        <taxon>Andalucina</taxon>
        <taxon>Andaluciidae</taxon>
        <taxon>Andalucia</taxon>
    </lineage>
</organism>
<evidence type="ECO:0000313" key="13">
    <source>
        <dbReference type="EMBL" id="KAF0852656.1"/>
    </source>
</evidence>
<keyword evidence="14" id="KW-1185">Reference proteome</keyword>
<keyword evidence="4" id="KW-0812">Transmembrane</keyword>
<proteinExistence type="inferred from homology"/>
<evidence type="ECO:0000256" key="4">
    <source>
        <dbReference type="ARBA" id="ARBA00022692"/>
    </source>
</evidence>
<evidence type="ECO:0000256" key="5">
    <source>
        <dbReference type="ARBA" id="ARBA00022787"/>
    </source>
</evidence>
<evidence type="ECO:0000313" key="14">
    <source>
        <dbReference type="Proteomes" id="UP000799049"/>
    </source>
</evidence>
<reference evidence="13" key="1">
    <citation type="submission" date="2019-09" db="EMBL/GenBank/DDBJ databases">
        <title>The Mitochondrial Proteome of the Jakobid, Andalucia godoyi, a Protist With the Most Gene-Rich and Bacteria-Like Mitochondrial Genome.</title>
        <authorList>
            <person name="Gray M.W."/>
            <person name="Burger G."/>
            <person name="Derelle R."/>
            <person name="Klimes V."/>
            <person name="Leger M."/>
            <person name="Sarrasin M."/>
            <person name="Vlcek C."/>
            <person name="Roger A.J."/>
            <person name="Elias M."/>
            <person name="Lang B.F."/>
        </authorList>
    </citation>
    <scope>NUCLEOTIDE SEQUENCE</scope>
    <source>
        <strain evidence="13">And28</strain>
    </source>
</reference>
<sequence>MTTVGAKVLSSVGTAASYAWKTAEFGGRALWILGTSLLVLYIPVQHLVEVQNAQEMELLMARQAQEQQAAAAASAAAASAGQSQPALSSSALSALGIGKK</sequence>
<dbReference type="EMBL" id="VRVR01000022">
    <property type="protein sequence ID" value="KAF0852656.1"/>
    <property type="molecule type" value="Genomic_DNA"/>
</dbReference>
<accession>A0A8K0AJZ4</accession>
<keyword evidence="10" id="KW-0472">Membrane</keyword>
<evidence type="ECO:0000256" key="12">
    <source>
        <dbReference type="SAM" id="MobiDB-lite"/>
    </source>
</evidence>
<keyword evidence="8" id="KW-0811">Translocation</keyword>
<comment type="caution">
    <text evidence="13">The sequence shown here is derived from an EMBL/GenBank/DDBJ whole genome shotgun (WGS) entry which is preliminary data.</text>
</comment>
<evidence type="ECO:0000256" key="7">
    <source>
        <dbReference type="ARBA" id="ARBA00022989"/>
    </source>
</evidence>
<evidence type="ECO:0000256" key="2">
    <source>
        <dbReference type="ARBA" id="ARBA00009874"/>
    </source>
</evidence>
<keyword evidence="7" id="KW-1133">Transmembrane helix</keyword>
<dbReference type="AlphaFoldDB" id="A0A8K0AJZ4"/>